<evidence type="ECO:0000313" key="2">
    <source>
        <dbReference type="EMBL" id="MBB4947808.1"/>
    </source>
</evidence>
<sequence length="321" mass="36307">MDAPQRYSPGRFFRDREINEKVGINSEKTLWEWIEAGAQPPRPKGSVPLPPESEQTLYRGQPDAGYALTSRLFREIWANDRAATESKMQNAERHLLKVLKYGEGLGRLMTDGELLAVLQHHGIPTRLIDVSAGPFEALFFAVDHAEDTDGRLFIIELPAAKDGLPDTIDLTAQEPLEWEGTALGPHYAKSTWTNRVAVIHPHDLDPRMRAQRGRFLVGGLTASYPDRTMMFKGKRLAAQQLDETSNLSIFFPKNAVSGTKWPAKAWTVRIKKQWKRGLRDRLKALDKPITMDSMYPPIGEVRRLALREIGRLSRTYSIPAK</sequence>
<protein>
    <recommendedName>
        <fullName evidence="1">FRG domain-containing protein</fullName>
    </recommendedName>
</protein>
<keyword evidence="3" id="KW-1185">Reference proteome</keyword>
<reference evidence="2 3" key="1">
    <citation type="submission" date="2020-08" db="EMBL/GenBank/DDBJ databases">
        <title>Sequencing the genomes of 1000 actinobacteria strains.</title>
        <authorList>
            <person name="Klenk H.-P."/>
        </authorList>
    </citation>
    <scope>NUCLEOTIDE SEQUENCE [LARGE SCALE GENOMIC DNA]</scope>
    <source>
        <strain evidence="2 3">DSM 44786</strain>
    </source>
</reference>
<gene>
    <name evidence="2" type="ORF">F4556_003343</name>
</gene>
<dbReference type="Proteomes" id="UP000573327">
    <property type="component" value="Unassembled WGS sequence"/>
</dbReference>
<name>A0A7W7SC78_9ACTN</name>
<dbReference type="EMBL" id="JACHJR010000001">
    <property type="protein sequence ID" value="MBB4947808.1"/>
    <property type="molecule type" value="Genomic_DNA"/>
</dbReference>
<dbReference type="RefSeq" id="WP_184916364.1">
    <property type="nucleotide sequence ID" value="NZ_JACHJR010000001.1"/>
</dbReference>
<dbReference type="AlphaFoldDB" id="A0A7W7SC78"/>
<comment type="caution">
    <text evidence="2">The sequence shown here is derived from an EMBL/GenBank/DDBJ whole genome shotgun (WGS) entry which is preliminary data.</text>
</comment>
<dbReference type="InterPro" id="IPR014966">
    <property type="entry name" value="FRG-dom"/>
</dbReference>
<evidence type="ECO:0000259" key="1">
    <source>
        <dbReference type="SMART" id="SM00901"/>
    </source>
</evidence>
<organism evidence="2 3">
    <name type="scientific">Kitasatospora gansuensis</name>
    <dbReference type="NCBI Taxonomy" id="258050"/>
    <lineage>
        <taxon>Bacteria</taxon>
        <taxon>Bacillati</taxon>
        <taxon>Actinomycetota</taxon>
        <taxon>Actinomycetes</taxon>
        <taxon>Kitasatosporales</taxon>
        <taxon>Streptomycetaceae</taxon>
        <taxon>Kitasatospora</taxon>
    </lineage>
</organism>
<accession>A0A7W7SC78</accession>
<evidence type="ECO:0000313" key="3">
    <source>
        <dbReference type="Proteomes" id="UP000573327"/>
    </source>
</evidence>
<proteinExistence type="predicted"/>
<dbReference type="SMART" id="SM00901">
    <property type="entry name" value="FRG"/>
    <property type="match status" value="1"/>
</dbReference>
<feature type="domain" description="FRG" evidence="1">
    <location>
        <begin position="52"/>
        <end position="153"/>
    </location>
</feature>
<dbReference type="Pfam" id="PF08867">
    <property type="entry name" value="FRG"/>
    <property type="match status" value="1"/>
</dbReference>